<name>A0A4S2L8L1_OPIFE</name>
<keyword evidence="2" id="KW-1185">Reference proteome</keyword>
<protein>
    <submittedName>
        <fullName evidence="1">Uncharacterized protein</fullName>
    </submittedName>
</protein>
<dbReference type="EMBL" id="SJOL01009179">
    <property type="protein sequence ID" value="TGZ58656.1"/>
    <property type="molecule type" value="Genomic_DNA"/>
</dbReference>
<comment type="caution">
    <text evidence="1">The sequence shown here is derived from an EMBL/GenBank/DDBJ whole genome shotgun (WGS) entry which is preliminary data.</text>
</comment>
<proteinExistence type="predicted"/>
<sequence length="124" mass="14369">MMTSDAVMCTVGHLHFKRIFTFLYIRPIFLFDLNYVKKIPTTAVVGDNLVTFSNFIFQWPIAIRFCNRYNRCYGNNTFPSELVHSMCTLLSFTLSFHLSSTSLHSLNASAFAQPYDYYSAVFFN</sequence>
<dbReference type="OrthoDB" id="10367963at2759"/>
<evidence type="ECO:0000313" key="1">
    <source>
        <dbReference type="EMBL" id="TGZ58656.1"/>
    </source>
</evidence>
<accession>A0A4S2L8L1</accession>
<reference evidence="1 2" key="1">
    <citation type="journal article" date="2019" name="BMC Genomics">
        <title>New insights from Opisthorchis felineus genome: update on genomics of the epidemiologically important liver flukes.</title>
        <authorList>
            <person name="Ershov N.I."/>
            <person name="Mordvinov V.A."/>
            <person name="Prokhortchouk E.B."/>
            <person name="Pakharukova M.Y."/>
            <person name="Gunbin K.V."/>
            <person name="Ustyantsev K."/>
            <person name="Genaev M.A."/>
            <person name="Blinov A.G."/>
            <person name="Mazur A."/>
            <person name="Boulygina E."/>
            <person name="Tsygankova S."/>
            <person name="Khrameeva E."/>
            <person name="Chekanov N."/>
            <person name="Fan G."/>
            <person name="Xiao A."/>
            <person name="Zhang H."/>
            <person name="Xu X."/>
            <person name="Yang H."/>
            <person name="Solovyev V."/>
            <person name="Lee S.M."/>
            <person name="Liu X."/>
            <person name="Afonnikov D.A."/>
            <person name="Skryabin K.G."/>
        </authorList>
    </citation>
    <scope>NUCLEOTIDE SEQUENCE [LARGE SCALE GENOMIC DNA]</scope>
    <source>
        <strain evidence="1">AK-0245</strain>
        <tissue evidence="1">Whole organism</tissue>
    </source>
</reference>
<evidence type="ECO:0000313" key="2">
    <source>
        <dbReference type="Proteomes" id="UP000308267"/>
    </source>
</evidence>
<organism evidence="1 2">
    <name type="scientific">Opisthorchis felineus</name>
    <dbReference type="NCBI Taxonomy" id="147828"/>
    <lineage>
        <taxon>Eukaryota</taxon>
        <taxon>Metazoa</taxon>
        <taxon>Spiralia</taxon>
        <taxon>Lophotrochozoa</taxon>
        <taxon>Platyhelminthes</taxon>
        <taxon>Trematoda</taxon>
        <taxon>Digenea</taxon>
        <taxon>Opisthorchiida</taxon>
        <taxon>Opisthorchiata</taxon>
        <taxon>Opisthorchiidae</taxon>
        <taxon>Opisthorchis</taxon>
    </lineage>
</organism>
<dbReference type="AlphaFoldDB" id="A0A4S2L8L1"/>
<gene>
    <name evidence="1" type="ORF">CRM22_009525</name>
</gene>
<dbReference type="Proteomes" id="UP000308267">
    <property type="component" value="Unassembled WGS sequence"/>
</dbReference>